<evidence type="ECO:0000313" key="2">
    <source>
        <dbReference type="EMBL" id="EPQ60201.1"/>
    </source>
</evidence>
<dbReference type="KEGG" id="gtr:GLOTRDRAFT_134926"/>
<feature type="region of interest" description="Disordered" evidence="1">
    <location>
        <begin position="1"/>
        <end position="32"/>
    </location>
</feature>
<gene>
    <name evidence="2" type="ORF">GLOTRDRAFT_134926</name>
</gene>
<feature type="compositionally biased region" description="Basic and acidic residues" evidence="1">
    <location>
        <begin position="105"/>
        <end position="115"/>
    </location>
</feature>
<proteinExistence type="predicted"/>
<reference evidence="2 3" key="1">
    <citation type="journal article" date="2012" name="Science">
        <title>The Paleozoic origin of enzymatic lignin decomposition reconstructed from 31 fungal genomes.</title>
        <authorList>
            <person name="Floudas D."/>
            <person name="Binder M."/>
            <person name="Riley R."/>
            <person name="Barry K."/>
            <person name="Blanchette R.A."/>
            <person name="Henrissat B."/>
            <person name="Martinez A.T."/>
            <person name="Otillar R."/>
            <person name="Spatafora J.W."/>
            <person name="Yadav J.S."/>
            <person name="Aerts A."/>
            <person name="Benoit I."/>
            <person name="Boyd A."/>
            <person name="Carlson A."/>
            <person name="Copeland A."/>
            <person name="Coutinho P.M."/>
            <person name="de Vries R.P."/>
            <person name="Ferreira P."/>
            <person name="Findley K."/>
            <person name="Foster B."/>
            <person name="Gaskell J."/>
            <person name="Glotzer D."/>
            <person name="Gorecki P."/>
            <person name="Heitman J."/>
            <person name="Hesse C."/>
            <person name="Hori C."/>
            <person name="Igarashi K."/>
            <person name="Jurgens J.A."/>
            <person name="Kallen N."/>
            <person name="Kersten P."/>
            <person name="Kohler A."/>
            <person name="Kuees U."/>
            <person name="Kumar T.K.A."/>
            <person name="Kuo A."/>
            <person name="LaButti K."/>
            <person name="Larrondo L.F."/>
            <person name="Lindquist E."/>
            <person name="Ling A."/>
            <person name="Lombard V."/>
            <person name="Lucas S."/>
            <person name="Lundell T."/>
            <person name="Martin R."/>
            <person name="McLaughlin D.J."/>
            <person name="Morgenstern I."/>
            <person name="Morin E."/>
            <person name="Murat C."/>
            <person name="Nagy L.G."/>
            <person name="Nolan M."/>
            <person name="Ohm R.A."/>
            <person name="Patyshakuliyeva A."/>
            <person name="Rokas A."/>
            <person name="Ruiz-Duenas F.J."/>
            <person name="Sabat G."/>
            <person name="Salamov A."/>
            <person name="Samejima M."/>
            <person name="Schmutz J."/>
            <person name="Slot J.C."/>
            <person name="St John F."/>
            <person name="Stenlid J."/>
            <person name="Sun H."/>
            <person name="Sun S."/>
            <person name="Syed K."/>
            <person name="Tsang A."/>
            <person name="Wiebenga A."/>
            <person name="Young D."/>
            <person name="Pisabarro A."/>
            <person name="Eastwood D.C."/>
            <person name="Martin F."/>
            <person name="Cullen D."/>
            <person name="Grigoriev I.V."/>
            <person name="Hibbett D.S."/>
        </authorList>
    </citation>
    <scope>NUCLEOTIDE SEQUENCE [LARGE SCALE GENOMIC DNA]</scope>
    <source>
        <strain evidence="2 3">ATCC 11539</strain>
    </source>
</reference>
<dbReference type="RefSeq" id="XP_007860662.1">
    <property type="nucleotide sequence ID" value="XM_007862471.1"/>
</dbReference>
<sequence length="425" mass="47234">MADQDTIDSTRADPQFYNRNPAGVNQHPHCPRPGDAEIERILREFHAQAITNRKLISQLLKSEYGIIMSDTTVSRRRRALGLSGQITSKQFVPKATQDALRAQARARERERERASVRPARPAPAPPSATTPDDLFGSSPEPEPEPLPQYEYDPLPPEASAGSATPEPLPAPPARKRRRTAARRQQQPPPVTRCLVTLEHEPPETIGKCYLLGHGTPSARIRQLEYAWGYKAGTLDLESADNKIHLRADIRCSFDDGGFVILPDLNTIKRIYRDTVDYMLAHDGARPPRAHIFPHESATATWTYDFVPLKLLSQNVTIHRRSLDPSSQPPTSPSAPAAYTLHHPPFPNFPKLECAAHPFFAIANAVEKFRKNVETVLRYPHLVEVRMALLPLWDVWTVDPPEGFFASGGGPVEGSSSFRVFSVGGA</sequence>
<dbReference type="Proteomes" id="UP000030669">
    <property type="component" value="Unassembled WGS sequence"/>
</dbReference>
<dbReference type="GeneID" id="19303206"/>
<evidence type="ECO:0000256" key="1">
    <source>
        <dbReference type="SAM" id="MobiDB-lite"/>
    </source>
</evidence>
<feature type="region of interest" description="Disordered" evidence="1">
    <location>
        <begin position="93"/>
        <end position="188"/>
    </location>
</feature>
<protein>
    <recommendedName>
        <fullName evidence="4">HNH nuclease domain-containing protein</fullName>
    </recommendedName>
</protein>
<dbReference type="OrthoDB" id="3133596at2759"/>
<dbReference type="EMBL" id="KB469296">
    <property type="protein sequence ID" value="EPQ60201.1"/>
    <property type="molecule type" value="Genomic_DNA"/>
</dbReference>
<dbReference type="AlphaFoldDB" id="S7QKC5"/>
<organism evidence="2 3">
    <name type="scientific">Gloeophyllum trabeum (strain ATCC 11539 / FP-39264 / Madison 617)</name>
    <name type="common">Brown rot fungus</name>
    <dbReference type="NCBI Taxonomy" id="670483"/>
    <lineage>
        <taxon>Eukaryota</taxon>
        <taxon>Fungi</taxon>
        <taxon>Dikarya</taxon>
        <taxon>Basidiomycota</taxon>
        <taxon>Agaricomycotina</taxon>
        <taxon>Agaricomycetes</taxon>
        <taxon>Gloeophyllales</taxon>
        <taxon>Gloeophyllaceae</taxon>
        <taxon>Gloeophyllum</taxon>
    </lineage>
</organism>
<name>S7QKC5_GLOTA</name>
<dbReference type="HOGENOM" id="CLU_645648_0_0_1"/>
<keyword evidence="3" id="KW-1185">Reference proteome</keyword>
<dbReference type="eggNOG" id="ENOG502R0TC">
    <property type="taxonomic scope" value="Eukaryota"/>
</dbReference>
<dbReference type="STRING" id="670483.S7QKC5"/>
<evidence type="ECO:0008006" key="4">
    <source>
        <dbReference type="Google" id="ProtNLM"/>
    </source>
</evidence>
<accession>S7QKC5</accession>
<evidence type="ECO:0000313" key="3">
    <source>
        <dbReference type="Proteomes" id="UP000030669"/>
    </source>
</evidence>